<comment type="caution">
    <text evidence="1">The sequence shown here is derived from an EMBL/GenBank/DDBJ whole genome shotgun (WGS) entry which is preliminary data.</text>
</comment>
<name>A0A0M0BXA3_9ARCH</name>
<reference evidence="1 2" key="1">
    <citation type="submission" date="2015-06" db="EMBL/GenBank/DDBJ databases">
        <title>New insights into the roles of widespread benthic archaea in carbon and nitrogen cycling.</title>
        <authorList>
            <person name="Lazar C.S."/>
            <person name="Baker B.J."/>
            <person name="Seitz K.W."/>
            <person name="Hyde A.S."/>
            <person name="Dick G.J."/>
            <person name="Hinrichs K.-U."/>
            <person name="Teske A.P."/>
        </authorList>
    </citation>
    <scope>NUCLEOTIDE SEQUENCE [LARGE SCALE GENOMIC DNA]</scope>
    <source>
        <strain evidence="1">SG8-32-1</strain>
    </source>
</reference>
<accession>A0A0M0BXA3</accession>
<dbReference type="EMBL" id="LFWU01000045">
    <property type="protein sequence ID" value="KON32980.1"/>
    <property type="molecule type" value="Genomic_DNA"/>
</dbReference>
<protein>
    <submittedName>
        <fullName evidence="1">Uncharacterized protein</fullName>
    </submittedName>
</protein>
<gene>
    <name evidence="1" type="ORF">AC477_02180</name>
</gene>
<evidence type="ECO:0000313" key="2">
    <source>
        <dbReference type="Proteomes" id="UP000037237"/>
    </source>
</evidence>
<evidence type="ECO:0000313" key="1">
    <source>
        <dbReference type="EMBL" id="KON32980.1"/>
    </source>
</evidence>
<sequence>MGTELRCKKCNQVLFEFDEVPSDVLWYSRLRHRLGGECPNCGHKLPNVSKYACKMQFEVISVFPVFAK</sequence>
<dbReference type="AlphaFoldDB" id="A0A0M0BXA3"/>
<proteinExistence type="predicted"/>
<dbReference type="Proteomes" id="UP000037237">
    <property type="component" value="Unassembled WGS sequence"/>
</dbReference>
<organism evidence="1 2">
    <name type="scientific">miscellaneous Crenarchaeota group-1 archaeon SG8-32-1</name>
    <dbReference type="NCBI Taxonomy" id="1685124"/>
    <lineage>
        <taxon>Archaea</taxon>
        <taxon>Candidatus Bathyarchaeota</taxon>
        <taxon>MCG-1</taxon>
    </lineage>
</organism>